<comment type="caution">
    <text evidence="1">The sequence shown here is derived from an EMBL/GenBank/DDBJ whole genome shotgun (WGS) entry which is preliminary data.</text>
</comment>
<sequence length="105" mass="11929">MFTAAGAECNPAMRSATCHRFSTMIGSLQSPSRKVTSHWLDAPVAFKNSSMQRQRGWSAHWSVVKYDAASTDQGLVDFSRRCLGTFIIRNRLICLEGYLQDERRR</sequence>
<name>A0A8H7K8I6_BIOOC</name>
<dbReference type="AlphaFoldDB" id="A0A8H7K8I6"/>
<accession>A0A8H7K8I6</accession>
<reference evidence="1" key="1">
    <citation type="submission" date="2020-10" db="EMBL/GenBank/DDBJ databases">
        <title>High-Quality Genome Resource of Clonostachys rosea strain S41 by Oxford Nanopore Long-Read Sequencing.</title>
        <authorList>
            <person name="Wang H."/>
        </authorList>
    </citation>
    <scope>NUCLEOTIDE SEQUENCE</scope>
    <source>
        <strain evidence="1">S41</strain>
    </source>
</reference>
<evidence type="ECO:0000313" key="2">
    <source>
        <dbReference type="Proteomes" id="UP000616885"/>
    </source>
</evidence>
<proteinExistence type="predicted"/>
<evidence type="ECO:0000313" key="1">
    <source>
        <dbReference type="EMBL" id="KAF9745351.1"/>
    </source>
</evidence>
<dbReference type="Proteomes" id="UP000616885">
    <property type="component" value="Unassembled WGS sequence"/>
</dbReference>
<protein>
    <submittedName>
        <fullName evidence="1">Uncharacterized protein</fullName>
    </submittedName>
</protein>
<gene>
    <name evidence="1" type="ORF">IM811_004973</name>
</gene>
<organism evidence="1 2">
    <name type="scientific">Bionectria ochroleuca</name>
    <name type="common">Gliocladium roseum</name>
    <dbReference type="NCBI Taxonomy" id="29856"/>
    <lineage>
        <taxon>Eukaryota</taxon>
        <taxon>Fungi</taxon>
        <taxon>Dikarya</taxon>
        <taxon>Ascomycota</taxon>
        <taxon>Pezizomycotina</taxon>
        <taxon>Sordariomycetes</taxon>
        <taxon>Hypocreomycetidae</taxon>
        <taxon>Hypocreales</taxon>
        <taxon>Bionectriaceae</taxon>
        <taxon>Clonostachys</taxon>
    </lineage>
</organism>
<dbReference type="EMBL" id="JADCTT010000013">
    <property type="protein sequence ID" value="KAF9745351.1"/>
    <property type="molecule type" value="Genomic_DNA"/>
</dbReference>